<organism evidence="2 3">
    <name type="scientific">Natronogracilivirga saccharolytica</name>
    <dbReference type="NCBI Taxonomy" id="2812953"/>
    <lineage>
        <taxon>Bacteria</taxon>
        <taxon>Pseudomonadati</taxon>
        <taxon>Balneolota</taxon>
        <taxon>Balneolia</taxon>
        <taxon>Balneolales</taxon>
        <taxon>Cyclonatronaceae</taxon>
        <taxon>Natronogracilivirga</taxon>
    </lineage>
</organism>
<comment type="caution">
    <text evidence="2">The sequence shown here is derived from an EMBL/GenBank/DDBJ whole genome shotgun (WGS) entry which is preliminary data.</text>
</comment>
<dbReference type="EMBL" id="JAFIDN010000001">
    <property type="protein sequence ID" value="MBP3191382.1"/>
    <property type="molecule type" value="Genomic_DNA"/>
</dbReference>
<feature type="region of interest" description="Disordered" evidence="1">
    <location>
        <begin position="273"/>
        <end position="324"/>
    </location>
</feature>
<sequence>MFGKFDLQRVFAALVVLFLVLVSGTHARGADEYRQMLQRGVEAGMDADGLETVISRARDRQIGPEQLDQLLTPAISLAEADLPYHSVLQKAMEGMAKRVPPDNIRNVLNQMTEGLNRSATIIDDWMQQERVRSSVISALGDRDEQIVIRQLRNQLLENTSYALQQDIGEDAIRNFLSHVISENVIDQSGLSSVASAVRAFPDLPTSRDDPASSNIILIRALKSGFSAGEIQQLPDALRSAKFRSEMPAEHIARGMNRQMEEGVPSEHILKNLFQGNVRGGPPGFAPPGLGGDGDEGRGRGRDRRPDEPPGGPPDDPPGGPPDSP</sequence>
<feature type="compositionally biased region" description="Basic and acidic residues" evidence="1">
    <location>
        <begin position="294"/>
        <end position="307"/>
    </location>
</feature>
<protein>
    <submittedName>
        <fullName evidence="2">Uncharacterized protein</fullName>
    </submittedName>
</protein>
<feature type="compositionally biased region" description="Pro residues" evidence="1">
    <location>
        <begin position="308"/>
        <end position="324"/>
    </location>
</feature>
<evidence type="ECO:0000313" key="3">
    <source>
        <dbReference type="Proteomes" id="UP000673975"/>
    </source>
</evidence>
<proteinExistence type="predicted"/>
<keyword evidence="3" id="KW-1185">Reference proteome</keyword>
<evidence type="ECO:0000256" key="1">
    <source>
        <dbReference type="SAM" id="MobiDB-lite"/>
    </source>
</evidence>
<dbReference type="Proteomes" id="UP000673975">
    <property type="component" value="Unassembled WGS sequence"/>
</dbReference>
<reference evidence="2" key="1">
    <citation type="submission" date="2021-02" db="EMBL/GenBank/DDBJ databases">
        <title>Natronogracilivirga saccharolytica gen. nov. sp. nov. a new anaerobic, haloalkiliphilic carbohydrate-fermenting bacterium from soda lake and proposing of Cyclonatronumiaceae fam. nov. in the phylum Balneolaeota.</title>
        <authorList>
            <person name="Zhilina T.N."/>
            <person name="Sorokin D.Y."/>
            <person name="Zavarzina D.G."/>
            <person name="Toshchakov S.V."/>
            <person name="Kublanov I.V."/>
        </authorList>
    </citation>
    <scope>NUCLEOTIDE SEQUENCE</scope>
    <source>
        <strain evidence="2">Z-1702</strain>
    </source>
</reference>
<gene>
    <name evidence="2" type="ORF">NATSA_01780</name>
</gene>
<dbReference type="RefSeq" id="WP_210509828.1">
    <property type="nucleotide sequence ID" value="NZ_JAFIDN010000001.1"/>
</dbReference>
<evidence type="ECO:0000313" key="2">
    <source>
        <dbReference type="EMBL" id="MBP3191382.1"/>
    </source>
</evidence>
<accession>A0A8J7RR02</accession>
<dbReference type="AlphaFoldDB" id="A0A8J7RR02"/>
<name>A0A8J7RR02_9BACT</name>